<feature type="domain" description="AIG1-type G" evidence="16">
    <location>
        <begin position="209"/>
        <end position="403"/>
    </location>
</feature>
<comment type="subcellular location">
    <subcellularLocation>
        <location evidence="3">Cytoplasm</location>
        <location evidence="3">Cytosol</location>
    </subcellularLocation>
    <subcellularLocation>
        <location evidence="2">Endoplasmic reticulum</location>
    </subcellularLocation>
    <subcellularLocation>
        <location evidence="4">Golgi apparatus</location>
    </subcellularLocation>
    <subcellularLocation>
        <location evidence="1">Mitochondrion</location>
    </subcellularLocation>
</comment>
<evidence type="ECO:0000256" key="6">
    <source>
        <dbReference type="ARBA" id="ARBA00022490"/>
    </source>
</evidence>
<sequence>ASAPGLKSNLLKSQRSLRLVLLGSSWSLRSSVGNLLLGKSGSIKFLPQCVKVRETFQNKPVTVIYTPDQLFSTTSQQELQPFIRDIKDLSAPGPHVFLLVLQPEDFTEQHKSRLQSVLESLSEQAFQHSLVLMFRPQAETPGSMEKYMRQTHIRDMIIRCRYRYMWMHHSDLYQHDLDLKVFKRKELFSRIYSGLTLAFGTKEKPSLNLMELRIALIGKSGSGKSASANTILGERCFQPKAAPKRAKARCEAVCRTVQGRQVMVVITPPLFNRSFSEEELSKCISLLAPGPHAFLLLLPIGNIHNEDRRSLQLIRERLGEKAMQFVMIVFTRGDELENQSFQNYIEECDDFVKEMLKESRGRCHILNNKDESNCTQVAELLRKIDKMVQTNCGFTKEMFESERKEIQREMDVKALKNQLTENSRRFEQEKAQRDRHTSNVSGSVNFICSVLFHCKDLHIYLFIFNWFGL</sequence>
<evidence type="ECO:0000256" key="9">
    <source>
        <dbReference type="ARBA" id="ARBA00022824"/>
    </source>
</evidence>
<dbReference type="InterPro" id="IPR045058">
    <property type="entry name" value="GIMA/IAN/Toc"/>
</dbReference>
<dbReference type="Proteomes" id="UP000261520">
    <property type="component" value="Unplaced"/>
</dbReference>
<dbReference type="Gene3D" id="3.40.50.300">
    <property type="entry name" value="P-loop containing nucleotide triphosphate hydrolases"/>
    <property type="match status" value="2"/>
</dbReference>
<evidence type="ECO:0000256" key="12">
    <source>
        <dbReference type="ARBA" id="ARBA00023134"/>
    </source>
</evidence>
<comment type="function">
    <text evidence="13">Exerts an anti-apoptotic effect in the immune system and is involved in responses to infections.</text>
</comment>
<keyword evidence="12" id="KW-0342">GTP-binding</keyword>
<dbReference type="Pfam" id="PF04548">
    <property type="entry name" value="AIG1"/>
    <property type="match status" value="2"/>
</dbReference>
<evidence type="ECO:0000256" key="15">
    <source>
        <dbReference type="ARBA" id="ARBA00077278"/>
    </source>
</evidence>
<name>A0A3B3ZCT6_9GOBI</name>
<evidence type="ECO:0000256" key="8">
    <source>
        <dbReference type="ARBA" id="ARBA00022741"/>
    </source>
</evidence>
<evidence type="ECO:0000256" key="7">
    <source>
        <dbReference type="ARBA" id="ARBA00022737"/>
    </source>
</evidence>
<dbReference type="FunFam" id="3.40.50.300:FF:000536">
    <property type="entry name" value="GTPase IMAP family member 8"/>
    <property type="match status" value="1"/>
</dbReference>
<keyword evidence="11" id="KW-0496">Mitochondrion</keyword>
<evidence type="ECO:0000256" key="14">
    <source>
        <dbReference type="ARBA" id="ARBA00073539"/>
    </source>
</evidence>
<reference evidence="17" key="2">
    <citation type="submission" date="2025-09" db="UniProtKB">
        <authorList>
            <consortium name="Ensembl"/>
        </authorList>
    </citation>
    <scope>IDENTIFICATION</scope>
</reference>
<proteinExistence type="inferred from homology"/>
<organism evidence="17 18">
    <name type="scientific">Periophthalmus magnuspinnatus</name>
    <dbReference type="NCBI Taxonomy" id="409849"/>
    <lineage>
        <taxon>Eukaryota</taxon>
        <taxon>Metazoa</taxon>
        <taxon>Chordata</taxon>
        <taxon>Craniata</taxon>
        <taxon>Vertebrata</taxon>
        <taxon>Euteleostomi</taxon>
        <taxon>Actinopterygii</taxon>
        <taxon>Neopterygii</taxon>
        <taxon>Teleostei</taxon>
        <taxon>Neoteleostei</taxon>
        <taxon>Acanthomorphata</taxon>
        <taxon>Gobiaria</taxon>
        <taxon>Gobiiformes</taxon>
        <taxon>Gobioidei</taxon>
        <taxon>Gobiidae</taxon>
        <taxon>Oxudercinae</taxon>
        <taxon>Periophthalmus</taxon>
    </lineage>
</organism>
<dbReference type="PANTHER" id="PTHR10903">
    <property type="entry name" value="GTPASE, IMAP FAMILY MEMBER-RELATED"/>
    <property type="match status" value="1"/>
</dbReference>
<dbReference type="InterPro" id="IPR006703">
    <property type="entry name" value="G_AIG1"/>
</dbReference>
<dbReference type="GO" id="GO:0005794">
    <property type="term" value="C:Golgi apparatus"/>
    <property type="evidence" value="ECO:0007669"/>
    <property type="project" value="UniProtKB-SubCell"/>
</dbReference>
<evidence type="ECO:0000256" key="1">
    <source>
        <dbReference type="ARBA" id="ARBA00004173"/>
    </source>
</evidence>
<evidence type="ECO:0000256" key="2">
    <source>
        <dbReference type="ARBA" id="ARBA00004240"/>
    </source>
</evidence>
<dbReference type="InterPro" id="IPR027417">
    <property type="entry name" value="P-loop_NTPase"/>
</dbReference>
<dbReference type="GO" id="GO:0005829">
    <property type="term" value="C:cytosol"/>
    <property type="evidence" value="ECO:0007669"/>
    <property type="project" value="UniProtKB-SubCell"/>
</dbReference>
<evidence type="ECO:0000313" key="17">
    <source>
        <dbReference type="Ensembl" id="ENSPMGP00000002388.1"/>
    </source>
</evidence>
<evidence type="ECO:0000256" key="11">
    <source>
        <dbReference type="ARBA" id="ARBA00023128"/>
    </source>
</evidence>
<dbReference type="Ensembl" id="ENSPMGT00000002534.1">
    <property type="protein sequence ID" value="ENSPMGP00000002388.1"/>
    <property type="gene ID" value="ENSPMGG00000002100.1"/>
</dbReference>
<keyword evidence="7" id="KW-0677">Repeat</keyword>
<evidence type="ECO:0000313" key="18">
    <source>
        <dbReference type="Proteomes" id="UP000261520"/>
    </source>
</evidence>
<evidence type="ECO:0000256" key="3">
    <source>
        <dbReference type="ARBA" id="ARBA00004514"/>
    </source>
</evidence>
<evidence type="ECO:0000256" key="5">
    <source>
        <dbReference type="ARBA" id="ARBA00008535"/>
    </source>
</evidence>
<keyword evidence="8" id="KW-0547">Nucleotide-binding</keyword>
<keyword evidence="18" id="KW-1185">Reference proteome</keyword>
<evidence type="ECO:0000256" key="4">
    <source>
        <dbReference type="ARBA" id="ARBA00004555"/>
    </source>
</evidence>
<keyword evidence="6" id="KW-0963">Cytoplasm</keyword>
<dbReference type="SUPFAM" id="SSF52540">
    <property type="entry name" value="P-loop containing nucleoside triphosphate hydrolases"/>
    <property type="match status" value="1"/>
</dbReference>
<comment type="similarity">
    <text evidence="5">Belongs to the TRAFAC class TrmE-Era-EngA-EngB-Septin-like GTPase superfamily. AIG1/Toc34/Toc159-like paraseptin GTPase family. IAN subfamily.</text>
</comment>
<dbReference type="GO" id="GO:0005739">
    <property type="term" value="C:mitochondrion"/>
    <property type="evidence" value="ECO:0007669"/>
    <property type="project" value="UniProtKB-SubCell"/>
</dbReference>
<protein>
    <recommendedName>
        <fullName evidence="14">GTPase IMAP family member 8</fullName>
    </recommendedName>
    <alternativeName>
        <fullName evidence="15">Immune-associated nucleotide-binding protein 9</fullName>
    </alternativeName>
</protein>
<dbReference type="GO" id="GO:0005783">
    <property type="term" value="C:endoplasmic reticulum"/>
    <property type="evidence" value="ECO:0007669"/>
    <property type="project" value="UniProtKB-SubCell"/>
</dbReference>
<keyword evidence="10" id="KW-0333">Golgi apparatus</keyword>
<dbReference type="AlphaFoldDB" id="A0A3B3ZCT6"/>
<dbReference type="PANTHER" id="PTHR10903:SF170">
    <property type="entry name" value="GTPASE IMAP FAMILY MEMBER 7"/>
    <property type="match status" value="1"/>
</dbReference>
<evidence type="ECO:0000256" key="10">
    <source>
        <dbReference type="ARBA" id="ARBA00023034"/>
    </source>
</evidence>
<keyword evidence="9" id="KW-0256">Endoplasmic reticulum</keyword>
<evidence type="ECO:0000259" key="16">
    <source>
        <dbReference type="PROSITE" id="PS51720"/>
    </source>
</evidence>
<dbReference type="PROSITE" id="PS51720">
    <property type="entry name" value="G_AIG1"/>
    <property type="match status" value="1"/>
</dbReference>
<dbReference type="GO" id="GO:0005525">
    <property type="term" value="F:GTP binding"/>
    <property type="evidence" value="ECO:0007669"/>
    <property type="project" value="UniProtKB-KW"/>
</dbReference>
<dbReference type="STRING" id="409849.ENSPMGP00000002388"/>
<reference evidence="17" key="1">
    <citation type="submission" date="2025-08" db="UniProtKB">
        <authorList>
            <consortium name="Ensembl"/>
        </authorList>
    </citation>
    <scope>IDENTIFICATION</scope>
</reference>
<evidence type="ECO:0000256" key="13">
    <source>
        <dbReference type="ARBA" id="ARBA00056809"/>
    </source>
</evidence>
<accession>A0A3B3ZCT6</accession>